<evidence type="ECO:0000313" key="4">
    <source>
        <dbReference type="Proteomes" id="UP001305815"/>
    </source>
</evidence>
<feature type="region of interest" description="Disordered" evidence="1">
    <location>
        <begin position="107"/>
        <end position="166"/>
    </location>
</feature>
<dbReference type="InterPro" id="IPR021338">
    <property type="entry name" value="DUF2953"/>
</dbReference>
<dbReference type="EMBL" id="AP027742">
    <property type="protein sequence ID" value="BDZ77619.1"/>
    <property type="molecule type" value="Genomic_DNA"/>
</dbReference>
<evidence type="ECO:0008006" key="5">
    <source>
        <dbReference type="Google" id="ProtNLM"/>
    </source>
</evidence>
<name>A0ABM8I9P4_9FIRM</name>
<dbReference type="Proteomes" id="UP001305815">
    <property type="component" value="Chromosome"/>
</dbReference>
<dbReference type="RefSeq" id="WP_316264659.1">
    <property type="nucleotide sequence ID" value="NZ_AP027742.1"/>
</dbReference>
<keyword evidence="2" id="KW-0472">Membrane</keyword>
<sequence length="327" mass="37190">MLHLLLLILKIAGIILAIILGILIVLLCIVLFVPVCYQVSGKTDGTEKGTKVRCKVTWLFSLLELKILYGNKSSVFSARIGWKRIKGGERSDEEKGKTDEVCRKVHEEAHEEEEMDTHLETEKETDAPDTQPEPEDFEELEADEKNPYAYPEDSPPHEEKRSDNIEKNNRIAKKIQKAGEKISSFFQKIKCTIKAICDKINLFSEKKEKLIDFLEDELHRKAFGTGKKALIRLLRGLCPGKGRIFLRYGLGDPALTGTSLAGLAVVYPFLPGEIQIVPEFEEKMFEGKADIHGRLYLIHLLTFALRLLVSKAVRQTYKDVRKFISEF</sequence>
<evidence type="ECO:0000256" key="2">
    <source>
        <dbReference type="SAM" id="Phobius"/>
    </source>
</evidence>
<reference evidence="4" key="1">
    <citation type="journal article" date="2023" name="Int. J. Syst. Evol. Microbiol.">
        <title>Claveliimonas bilis gen. nov., sp. nov., deoxycholic acid-producing bacteria isolated from human faeces, and reclassification of Sellimonas monacensis Zenner et al. 2021 as Claveliimonas monacensis comb. nov.</title>
        <authorList>
            <person name="Hisatomi A."/>
            <person name="Kastawa N.W.E.P.G."/>
            <person name="Song I."/>
            <person name="Ohkuma M."/>
            <person name="Fukiya S."/>
            <person name="Sakamoto M."/>
        </authorList>
    </citation>
    <scope>NUCLEOTIDE SEQUENCE [LARGE SCALE GENOMIC DNA]</scope>
    <source>
        <strain evidence="4">12BBH14</strain>
    </source>
</reference>
<evidence type="ECO:0000256" key="1">
    <source>
        <dbReference type="SAM" id="MobiDB-lite"/>
    </source>
</evidence>
<protein>
    <recommendedName>
        <fullName evidence="5">DUF2953 domain-containing protein</fullName>
    </recommendedName>
</protein>
<feature type="compositionally biased region" description="Basic and acidic residues" evidence="1">
    <location>
        <begin position="116"/>
        <end position="126"/>
    </location>
</feature>
<keyword evidence="4" id="KW-1185">Reference proteome</keyword>
<organism evidence="3 4">
    <name type="scientific">Claveliimonas bilis</name>
    <dbReference type="NCBI Taxonomy" id="3028070"/>
    <lineage>
        <taxon>Bacteria</taxon>
        <taxon>Bacillati</taxon>
        <taxon>Bacillota</taxon>
        <taxon>Clostridia</taxon>
        <taxon>Lachnospirales</taxon>
        <taxon>Lachnospiraceae</taxon>
        <taxon>Claveliimonas</taxon>
    </lineage>
</organism>
<accession>A0ABM8I9P4</accession>
<feature type="compositionally biased region" description="Basic and acidic residues" evidence="1">
    <location>
        <begin position="154"/>
        <end position="166"/>
    </location>
</feature>
<feature type="compositionally biased region" description="Acidic residues" evidence="1">
    <location>
        <begin position="132"/>
        <end position="142"/>
    </location>
</feature>
<evidence type="ECO:0000313" key="3">
    <source>
        <dbReference type="EMBL" id="BDZ77619.1"/>
    </source>
</evidence>
<proteinExistence type="predicted"/>
<dbReference type="Pfam" id="PF11167">
    <property type="entry name" value="DUF2953"/>
    <property type="match status" value="1"/>
</dbReference>
<keyword evidence="2" id="KW-0812">Transmembrane</keyword>
<feature type="transmembrane region" description="Helical" evidence="2">
    <location>
        <begin position="6"/>
        <end position="33"/>
    </location>
</feature>
<keyword evidence="2" id="KW-1133">Transmembrane helix</keyword>
<gene>
    <name evidence="3" type="ORF">Lac1_18020</name>
</gene>